<dbReference type="InterPro" id="IPR008906">
    <property type="entry name" value="HATC_C_dom"/>
</dbReference>
<dbReference type="OrthoDB" id="3062869at2759"/>
<evidence type="ECO:0000313" key="2">
    <source>
        <dbReference type="EMBL" id="KZT04256.1"/>
    </source>
</evidence>
<evidence type="ECO:0000259" key="1">
    <source>
        <dbReference type="Pfam" id="PF05699"/>
    </source>
</evidence>
<accession>A0A165D6R7</accession>
<gene>
    <name evidence="2" type="ORF">LAESUDRAFT_604303</name>
</gene>
<dbReference type="InterPro" id="IPR012337">
    <property type="entry name" value="RNaseH-like_sf"/>
</dbReference>
<organism evidence="2 3">
    <name type="scientific">Laetiporus sulphureus 93-53</name>
    <dbReference type="NCBI Taxonomy" id="1314785"/>
    <lineage>
        <taxon>Eukaryota</taxon>
        <taxon>Fungi</taxon>
        <taxon>Dikarya</taxon>
        <taxon>Basidiomycota</taxon>
        <taxon>Agaricomycotina</taxon>
        <taxon>Agaricomycetes</taxon>
        <taxon>Polyporales</taxon>
        <taxon>Laetiporus</taxon>
    </lineage>
</organism>
<dbReference type="Proteomes" id="UP000076871">
    <property type="component" value="Unassembled WGS sequence"/>
</dbReference>
<feature type="domain" description="HAT C-terminal dimerisation" evidence="1">
    <location>
        <begin position="2"/>
        <end position="55"/>
    </location>
</feature>
<dbReference type="GeneID" id="63820135"/>
<dbReference type="EMBL" id="KV427637">
    <property type="protein sequence ID" value="KZT04256.1"/>
    <property type="molecule type" value="Genomic_DNA"/>
</dbReference>
<dbReference type="SUPFAM" id="SSF53098">
    <property type="entry name" value="Ribonuclease H-like"/>
    <property type="match status" value="1"/>
</dbReference>
<dbReference type="RefSeq" id="XP_040761996.1">
    <property type="nucleotide sequence ID" value="XM_040903104.1"/>
</dbReference>
<feature type="non-terminal residue" evidence="2">
    <location>
        <position position="63"/>
    </location>
</feature>
<feature type="non-terminal residue" evidence="2">
    <location>
        <position position="1"/>
    </location>
</feature>
<protein>
    <recommendedName>
        <fullName evidence="1">HAT C-terminal dimerisation domain-containing protein</fullName>
    </recommendedName>
</protein>
<dbReference type="GO" id="GO:0046983">
    <property type="term" value="F:protein dimerization activity"/>
    <property type="evidence" value="ECO:0007669"/>
    <property type="project" value="InterPro"/>
</dbReference>
<dbReference type="InParanoid" id="A0A165D6R7"/>
<name>A0A165D6R7_9APHY</name>
<sequence length="63" mass="7211">LNAHHFPAWASLTRDYFGIMMTSVSSERAFSSAEITITKHRNHLKGDIVEAFQVLKCAYRKDL</sequence>
<keyword evidence="3" id="KW-1185">Reference proteome</keyword>
<proteinExistence type="predicted"/>
<dbReference type="Pfam" id="PF05699">
    <property type="entry name" value="Dimer_Tnp_hAT"/>
    <property type="match status" value="1"/>
</dbReference>
<dbReference type="AlphaFoldDB" id="A0A165D6R7"/>
<reference evidence="2 3" key="1">
    <citation type="journal article" date="2016" name="Mol. Biol. Evol.">
        <title>Comparative Genomics of Early-Diverging Mushroom-Forming Fungi Provides Insights into the Origins of Lignocellulose Decay Capabilities.</title>
        <authorList>
            <person name="Nagy L.G."/>
            <person name="Riley R."/>
            <person name="Tritt A."/>
            <person name="Adam C."/>
            <person name="Daum C."/>
            <person name="Floudas D."/>
            <person name="Sun H."/>
            <person name="Yadav J.S."/>
            <person name="Pangilinan J."/>
            <person name="Larsson K.H."/>
            <person name="Matsuura K."/>
            <person name="Barry K."/>
            <person name="Labutti K."/>
            <person name="Kuo R."/>
            <person name="Ohm R.A."/>
            <person name="Bhattacharya S.S."/>
            <person name="Shirouzu T."/>
            <person name="Yoshinaga Y."/>
            <person name="Martin F.M."/>
            <person name="Grigoriev I.V."/>
            <person name="Hibbett D.S."/>
        </authorList>
    </citation>
    <scope>NUCLEOTIDE SEQUENCE [LARGE SCALE GENOMIC DNA]</scope>
    <source>
        <strain evidence="2 3">93-53</strain>
    </source>
</reference>
<evidence type="ECO:0000313" key="3">
    <source>
        <dbReference type="Proteomes" id="UP000076871"/>
    </source>
</evidence>